<evidence type="ECO:0000313" key="2">
    <source>
        <dbReference type="EMBL" id="PWN35664.1"/>
    </source>
</evidence>
<keyword evidence="3" id="KW-1185">Reference proteome</keyword>
<sequence>MFIQNKILSFTCAALAAVSFVHAAAQWPDSSIKAPIDFKAFYLSPDNTCNVEIVFKRDINDGKYDYYTFGKFSSGEQYLSQTVIQNDRNQPFAVVNATASGQRGAYDLLNGYTLLPFKITPCYTGAKGTATGFIIKAFKQGQDPLKATPFWTSDSFSVVDNQIVPMGGGVSSLSATHKGNTITVKWATEATNIAGFYVIVGQSGASKLYSKWVTNPSARSVDVIVDGDASTYQATVNLQDTKGAVVNPTSCAQVAVQ</sequence>
<organism evidence="2 3">
    <name type="scientific">Meira miltonrushii</name>
    <dbReference type="NCBI Taxonomy" id="1280837"/>
    <lineage>
        <taxon>Eukaryota</taxon>
        <taxon>Fungi</taxon>
        <taxon>Dikarya</taxon>
        <taxon>Basidiomycota</taxon>
        <taxon>Ustilaginomycotina</taxon>
        <taxon>Exobasidiomycetes</taxon>
        <taxon>Exobasidiales</taxon>
        <taxon>Brachybasidiaceae</taxon>
        <taxon>Meira</taxon>
    </lineage>
</organism>
<dbReference type="EMBL" id="KZ819603">
    <property type="protein sequence ID" value="PWN35664.1"/>
    <property type="molecule type" value="Genomic_DNA"/>
</dbReference>
<dbReference type="GeneID" id="37022674"/>
<accession>A0A316VED5</accession>
<feature type="signal peptide" evidence="1">
    <location>
        <begin position="1"/>
        <end position="23"/>
    </location>
</feature>
<name>A0A316VED5_9BASI</name>
<proteinExistence type="predicted"/>
<feature type="chain" id="PRO_5016275486" evidence="1">
    <location>
        <begin position="24"/>
        <end position="257"/>
    </location>
</feature>
<evidence type="ECO:0000256" key="1">
    <source>
        <dbReference type="SAM" id="SignalP"/>
    </source>
</evidence>
<dbReference type="AlphaFoldDB" id="A0A316VED5"/>
<dbReference type="RefSeq" id="XP_025355966.1">
    <property type="nucleotide sequence ID" value="XM_025500893.1"/>
</dbReference>
<keyword evidence="1" id="KW-0732">Signal</keyword>
<dbReference type="Proteomes" id="UP000245771">
    <property type="component" value="Unassembled WGS sequence"/>
</dbReference>
<protein>
    <submittedName>
        <fullName evidence="2">Uncharacterized protein</fullName>
    </submittedName>
</protein>
<evidence type="ECO:0000313" key="3">
    <source>
        <dbReference type="Proteomes" id="UP000245771"/>
    </source>
</evidence>
<gene>
    <name evidence="2" type="ORF">FA14DRAFT_179028</name>
</gene>
<dbReference type="InParanoid" id="A0A316VED5"/>
<reference evidence="2 3" key="1">
    <citation type="journal article" date="2018" name="Mol. Biol. Evol.">
        <title>Broad Genomic Sampling Reveals a Smut Pathogenic Ancestry of the Fungal Clade Ustilaginomycotina.</title>
        <authorList>
            <person name="Kijpornyongpan T."/>
            <person name="Mondo S.J."/>
            <person name="Barry K."/>
            <person name="Sandor L."/>
            <person name="Lee J."/>
            <person name="Lipzen A."/>
            <person name="Pangilinan J."/>
            <person name="LaButti K."/>
            <person name="Hainaut M."/>
            <person name="Henrissat B."/>
            <person name="Grigoriev I.V."/>
            <person name="Spatafora J.W."/>
            <person name="Aime M.C."/>
        </authorList>
    </citation>
    <scope>NUCLEOTIDE SEQUENCE [LARGE SCALE GENOMIC DNA]</scope>
    <source>
        <strain evidence="2 3">MCA 3882</strain>
    </source>
</reference>